<gene>
    <name evidence="1" type="ORF">ACFFHF_20380</name>
</gene>
<keyword evidence="2" id="KW-1185">Reference proteome</keyword>
<evidence type="ECO:0000313" key="2">
    <source>
        <dbReference type="Proteomes" id="UP001589738"/>
    </source>
</evidence>
<reference evidence="1 2" key="1">
    <citation type="submission" date="2024-09" db="EMBL/GenBank/DDBJ databases">
        <authorList>
            <person name="Sun Q."/>
            <person name="Mori K."/>
        </authorList>
    </citation>
    <scope>NUCLEOTIDE SEQUENCE [LARGE SCALE GENOMIC DNA]</scope>
    <source>
        <strain evidence="1 2">CGMCC 1.9126</strain>
    </source>
</reference>
<accession>A0ABV6KW42</accession>
<sequence length="169" mass="19222">MNQKKLYFSDSFFSTGKTDILTEEEEKIGEIDLKSMFSSSVDILNGKHEVLVSGKFPMLSIHWRILDQEGTELGKLKEKFAFFSKKYLYEAYDRDTFFIDSELFSKDYVIKRESDETVIATFKKVSGIFSSAAYELDNLSNTLTSPELIAVIMGVNAMQKRNNSSNAAT</sequence>
<dbReference type="InterPro" id="IPR007612">
    <property type="entry name" value="LOR"/>
</dbReference>
<dbReference type="Pfam" id="PF04525">
    <property type="entry name" value="LOR"/>
    <property type="match status" value="1"/>
</dbReference>
<name>A0ABV6KW42_9BACI</name>
<comment type="caution">
    <text evidence="1">The sequence shown here is derived from an EMBL/GenBank/DDBJ whole genome shotgun (WGS) entry which is preliminary data.</text>
</comment>
<proteinExistence type="predicted"/>
<evidence type="ECO:0000313" key="1">
    <source>
        <dbReference type="EMBL" id="MFC0477552.1"/>
    </source>
</evidence>
<organism evidence="1 2">
    <name type="scientific">Robertmurraya beringensis</name>
    <dbReference type="NCBI Taxonomy" id="641660"/>
    <lineage>
        <taxon>Bacteria</taxon>
        <taxon>Bacillati</taxon>
        <taxon>Bacillota</taxon>
        <taxon>Bacilli</taxon>
        <taxon>Bacillales</taxon>
        <taxon>Bacillaceae</taxon>
        <taxon>Robertmurraya</taxon>
    </lineage>
</organism>
<dbReference type="Proteomes" id="UP001589738">
    <property type="component" value="Unassembled WGS sequence"/>
</dbReference>
<protein>
    <submittedName>
        <fullName evidence="1">Uncharacterized protein</fullName>
    </submittedName>
</protein>
<dbReference type="RefSeq" id="WP_340904067.1">
    <property type="nucleotide sequence ID" value="NZ_JBHLUU010000122.1"/>
</dbReference>
<dbReference type="EMBL" id="JBHLUU010000122">
    <property type="protein sequence ID" value="MFC0477552.1"/>
    <property type="molecule type" value="Genomic_DNA"/>
</dbReference>